<organism evidence="1 2">
    <name type="scientific">Okeanomitos corallinicola TIOX110</name>
    <dbReference type="NCBI Taxonomy" id="3133117"/>
    <lineage>
        <taxon>Bacteria</taxon>
        <taxon>Bacillati</taxon>
        <taxon>Cyanobacteriota</taxon>
        <taxon>Cyanophyceae</taxon>
        <taxon>Nostocales</taxon>
        <taxon>Aphanizomenonaceae</taxon>
        <taxon>Okeanomitos</taxon>
    </lineage>
</organism>
<sequence length="78" mass="8934">MDNLYNLLQKIKKSIVMTGEVIEDYPEDTRGHSCLILGFGQNNRAIHVVCSPKDEYLAIITAYIPDSTQWSSDFTRRL</sequence>
<evidence type="ECO:0000313" key="2">
    <source>
        <dbReference type="Proteomes" id="UP001483337"/>
    </source>
</evidence>
<dbReference type="Proteomes" id="UP001483337">
    <property type="component" value="Chromosome"/>
</dbReference>
<accession>A0ABZ2URD1</accession>
<gene>
    <name evidence="1" type="ORF">WJM97_16550</name>
</gene>
<name>A0ABZ2URD1_9CYAN</name>
<dbReference type="EMBL" id="CP150886">
    <property type="protein sequence ID" value="WZB86985.1"/>
    <property type="molecule type" value="Genomic_DNA"/>
</dbReference>
<dbReference type="Pfam" id="PF14076">
    <property type="entry name" value="DUF4258"/>
    <property type="match status" value="1"/>
</dbReference>
<dbReference type="RefSeq" id="WP_353929898.1">
    <property type="nucleotide sequence ID" value="NZ_CP150886.1"/>
</dbReference>
<keyword evidence="2" id="KW-1185">Reference proteome</keyword>
<proteinExistence type="predicted"/>
<protein>
    <submittedName>
        <fullName evidence="1">DUF4258 domain-containing protein</fullName>
    </submittedName>
</protein>
<reference evidence="1 2" key="1">
    <citation type="submission" date="2024-04" db="EMBL/GenBank/DDBJ databases">
        <title>Okeanomitos corallinicola gen. &amp; sp. nov. (Nostocales, Cyanobacteria), a new toxic marine heterocyst-forming cyanobacterium from a coral reef.</title>
        <authorList>
            <person name="Li H."/>
            <person name="Li R."/>
            <person name="Kang J."/>
            <person name="Hii K.S."/>
            <person name="Mohamed H.F."/>
            <person name="Xu X."/>
            <person name="Luo Z."/>
        </authorList>
    </citation>
    <scope>NUCLEOTIDE SEQUENCE [LARGE SCALE GENOMIC DNA]</scope>
    <source>
        <strain evidence="1 2">TIOX110</strain>
    </source>
</reference>
<evidence type="ECO:0000313" key="1">
    <source>
        <dbReference type="EMBL" id="WZB86985.1"/>
    </source>
</evidence>
<dbReference type="InterPro" id="IPR025354">
    <property type="entry name" value="DUF4258"/>
</dbReference>